<gene>
    <name evidence="2" type="ORF">TUM4438_15620</name>
</gene>
<reference evidence="2" key="1">
    <citation type="submission" date="2021-05" db="EMBL/GenBank/DDBJ databases">
        <title>Molecular characterization for Shewanella algae harboring chromosomal blaOXA-55-like strains isolated from clinical and environment sample.</title>
        <authorList>
            <person name="Ohama Y."/>
            <person name="Aoki K."/>
            <person name="Harada S."/>
            <person name="Moriya K."/>
            <person name="Ishii Y."/>
            <person name="Tateda K."/>
        </authorList>
    </citation>
    <scope>NUCLEOTIDE SEQUENCE</scope>
    <source>
        <strain evidence="2">JCM 11563</strain>
    </source>
</reference>
<protein>
    <submittedName>
        <fullName evidence="2">Uncharacterized protein</fullName>
    </submittedName>
</protein>
<comment type="caution">
    <text evidence="2">The sequence shown here is derived from an EMBL/GenBank/DDBJ whole genome shotgun (WGS) entry which is preliminary data.</text>
</comment>
<feature type="transmembrane region" description="Helical" evidence="1">
    <location>
        <begin position="56"/>
        <end position="75"/>
    </location>
</feature>
<evidence type="ECO:0000313" key="3">
    <source>
        <dbReference type="Proteomes" id="UP000887104"/>
    </source>
</evidence>
<keyword evidence="3" id="KW-1185">Reference proteome</keyword>
<organism evidence="2 3">
    <name type="scientific">Shewanella sairae</name>
    <dbReference type="NCBI Taxonomy" id="190310"/>
    <lineage>
        <taxon>Bacteria</taxon>
        <taxon>Pseudomonadati</taxon>
        <taxon>Pseudomonadota</taxon>
        <taxon>Gammaproteobacteria</taxon>
        <taxon>Alteromonadales</taxon>
        <taxon>Shewanellaceae</taxon>
        <taxon>Shewanella</taxon>
    </lineage>
</organism>
<name>A0ABQ4PA71_9GAMM</name>
<dbReference type="Proteomes" id="UP000887104">
    <property type="component" value="Unassembled WGS sequence"/>
</dbReference>
<keyword evidence="1" id="KW-1133">Transmembrane helix</keyword>
<proteinExistence type="predicted"/>
<accession>A0ABQ4PA71</accession>
<evidence type="ECO:0000256" key="1">
    <source>
        <dbReference type="SAM" id="Phobius"/>
    </source>
</evidence>
<keyword evidence="1" id="KW-0472">Membrane</keyword>
<feature type="transmembrane region" description="Helical" evidence="1">
    <location>
        <begin position="27"/>
        <end position="44"/>
    </location>
</feature>
<dbReference type="RefSeq" id="WP_220780617.1">
    <property type="nucleotide sequence ID" value="NZ_BPEY01000021.1"/>
</dbReference>
<keyword evidence="1" id="KW-0812">Transmembrane</keyword>
<feature type="transmembrane region" description="Helical" evidence="1">
    <location>
        <begin position="87"/>
        <end position="106"/>
    </location>
</feature>
<evidence type="ECO:0000313" key="2">
    <source>
        <dbReference type="EMBL" id="GIU44434.1"/>
    </source>
</evidence>
<dbReference type="EMBL" id="BPEY01000021">
    <property type="protein sequence ID" value="GIU44434.1"/>
    <property type="molecule type" value="Genomic_DNA"/>
</dbReference>
<sequence length="107" mass="12026">MLSAIAFIALIVCYFSFERSDTPVREAILAMLLYSGYLIVYLLVPPFANGTSTHMGQLYGLVPIVSLAAILFPYFNHKSPEIVTRVLGWFGLTIVAFILLCFKLFVW</sequence>